<organism evidence="2 3">
    <name type="scientific">Pikeienuella piscinae</name>
    <dbReference type="NCBI Taxonomy" id="2748098"/>
    <lineage>
        <taxon>Bacteria</taxon>
        <taxon>Pseudomonadati</taxon>
        <taxon>Pseudomonadota</taxon>
        <taxon>Alphaproteobacteria</taxon>
        <taxon>Rhodobacterales</taxon>
        <taxon>Paracoccaceae</taxon>
        <taxon>Pikeienuella</taxon>
    </lineage>
</organism>
<evidence type="ECO:0000259" key="1">
    <source>
        <dbReference type="SMART" id="SM00822"/>
    </source>
</evidence>
<gene>
    <name evidence="2" type="ORF">G5B40_18785</name>
</gene>
<sequence>MSRLAALTGGTGFLGRHAAAALAAQGWRLRMLARRMPDLPELAATPIELIPGRLSDPHALARLVEDAEVVIHMAGLVKARGEAEFMAANAEGTRALARAWRGHAPDARFVLVSSMAAREPALSAYAASKRAGEAELTALAADAAADWRILRPAAIYGAHDAESLKVLKLADAPVQVMLNGAAARVAMIDVRDAAEAIAAFAAHPGDGATYELTDARADGYSWPELTAAAAAALGRAPRPLRLPAPLLRLIGAFGAAAQLLTGSAEMLTPGKAREILHADWSGDPALAPPAAIWRPRIALADGLRDMAAWARAEDRL</sequence>
<dbReference type="Gene3D" id="3.40.50.720">
    <property type="entry name" value="NAD(P)-binding Rossmann-like Domain"/>
    <property type="match status" value="1"/>
</dbReference>
<name>A0A7M3T5M6_9RHOB</name>
<dbReference type="Pfam" id="PF01370">
    <property type="entry name" value="Epimerase"/>
    <property type="match status" value="1"/>
</dbReference>
<protein>
    <submittedName>
        <fullName evidence="2">SDR family NAD(P)-dependent oxidoreductase</fullName>
    </submittedName>
</protein>
<dbReference type="InterPro" id="IPR051783">
    <property type="entry name" value="NAD(P)-dependent_oxidoreduct"/>
</dbReference>
<dbReference type="InterPro" id="IPR057326">
    <property type="entry name" value="KR_dom"/>
</dbReference>
<dbReference type="Proteomes" id="UP000503336">
    <property type="component" value="Chromosome"/>
</dbReference>
<dbReference type="SMART" id="SM00822">
    <property type="entry name" value="PKS_KR"/>
    <property type="match status" value="1"/>
</dbReference>
<proteinExistence type="predicted"/>
<keyword evidence="3" id="KW-1185">Reference proteome</keyword>
<evidence type="ECO:0000313" key="3">
    <source>
        <dbReference type="Proteomes" id="UP000503336"/>
    </source>
</evidence>
<dbReference type="EMBL" id="CP049056">
    <property type="protein sequence ID" value="QIE57307.1"/>
    <property type="molecule type" value="Genomic_DNA"/>
</dbReference>
<dbReference type="InterPro" id="IPR036291">
    <property type="entry name" value="NAD(P)-bd_dom_sf"/>
</dbReference>
<dbReference type="PANTHER" id="PTHR48079:SF6">
    <property type="entry name" value="NAD(P)-BINDING DOMAIN-CONTAINING PROTEIN-RELATED"/>
    <property type="match status" value="1"/>
</dbReference>
<dbReference type="PANTHER" id="PTHR48079">
    <property type="entry name" value="PROTEIN YEEZ"/>
    <property type="match status" value="1"/>
</dbReference>
<reference evidence="2 3" key="1">
    <citation type="submission" date="2020-02" db="EMBL/GenBank/DDBJ databases">
        <title>complete genome sequence of Rhodobacteraceae bacterium.</title>
        <authorList>
            <person name="Park J."/>
            <person name="Kim Y.-S."/>
            <person name="Kim K.-H."/>
        </authorList>
    </citation>
    <scope>NUCLEOTIDE SEQUENCE [LARGE SCALE GENOMIC DNA]</scope>
    <source>
        <strain evidence="2 3">RR4-56</strain>
    </source>
</reference>
<dbReference type="AlphaFoldDB" id="A0A7M3T5M6"/>
<dbReference type="SUPFAM" id="SSF51735">
    <property type="entry name" value="NAD(P)-binding Rossmann-fold domains"/>
    <property type="match status" value="1"/>
</dbReference>
<dbReference type="InterPro" id="IPR001509">
    <property type="entry name" value="Epimerase_deHydtase"/>
</dbReference>
<dbReference type="GO" id="GO:0005737">
    <property type="term" value="C:cytoplasm"/>
    <property type="evidence" value="ECO:0007669"/>
    <property type="project" value="TreeGrafter"/>
</dbReference>
<dbReference type="GO" id="GO:0004029">
    <property type="term" value="F:aldehyde dehydrogenase (NAD+) activity"/>
    <property type="evidence" value="ECO:0007669"/>
    <property type="project" value="TreeGrafter"/>
</dbReference>
<dbReference type="KEGG" id="hdh:G5B40_18785"/>
<dbReference type="RefSeq" id="WP_165101982.1">
    <property type="nucleotide sequence ID" value="NZ_CP049056.1"/>
</dbReference>
<accession>A0A7M3T5M6</accession>
<feature type="domain" description="Ketoreductase" evidence="1">
    <location>
        <begin position="3"/>
        <end position="147"/>
    </location>
</feature>
<evidence type="ECO:0000313" key="2">
    <source>
        <dbReference type="EMBL" id="QIE57307.1"/>
    </source>
</evidence>